<comment type="caution">
    <text evidence="2">The sequence shown here is derived from an EMBL/GenBank/DDBJ whole genome shotgun (WGS) entry which is preliminary data.</text>
</comment>
<dbReference type="EMBL" id="JASNWA010000008">
    <property type="protein sequence ID" value="KAK3172042.1"/>
    <property type="molecule type" value="Genomic_DNA"/>
</dbReference>
<accession>A0AAD9Z936</accession>
<sequence>MFASKKRTRDDDDDLLELEHEPKLQRSCSLPFRTSPTTKHVRTISQSPRKKPAPLFTQTITPAESSEEESSPPFARQPRPEPSSQFGMTTTLQIQQNFDVDMDMVDCQPLASPRQWGIQALMPSPKASPRTVTPPSPAFKDPFKNPQNSVFGGRLPTPIYGHFQQSIDAKMEMCEDPESIIPRSEQESDYENYVRCRRLPTPISEDEAMDEATATTGGMMGRLAMDTDDLNGQQSPLKTLHGSFASLRGRLSFSMGIRADCELCRNRVPGHSNHILRT</sequence>
<gene>
    <name evidence="2" type="ORF">OEA41_004126</name>
</gene>
<evidence type="ECO:0000313" key="3">
    <source>
        <dbReference type="Proteomes" id="UP001276659"/>
    </source>
</evidence>
<evidence type="ECO:0000256" key="1">
    <source>
        <dbReference type="SAM" id="MobiDB-lite"/>
    </source>
</evidence>
<reference evidence="2" key="1">
    <citation type="submission" date="2022-11" db="EMBL/GenBank/DDBJ databases">
        <title>Chromosomal genome sequence assembly and mating type (MAT) locus characterization of the leprose asexual lichenized fungus Lepraria neglecta (Nyl.) Erichsen.</title>
        <authorList>
            <person name="Allen J.L."/>
            <person name="Pfeffer B."/>
        </authorList>
    </citation>
    <scope>NUCLEOTIDE SEQUENCE</scope>
    <source>
        <strain evidence="2">Allen 5258</strain>
    </source>
</reference>
<feature type="compositionally biased region" description="Polar residues" evidence="1">
    <location>
        <begin position="26"/>
        <end position="47"/>
    </location>
</feature>
<feature type="region of interest" description="Disordered" evidence="1">
    <location>
        <begin position="121"/>
        <end position="145"/>
    </location>
</feature>
<keyword evidence="3" id="KW-1185">Reference proteome</keyword>
<feature type="region of interest" description="Disordered" evidence="1">
    <location>
        <begin position="1"/>
        <end position="86"/>
    </location>
</feature>
<dbReference type="AlphaFoldDB" id="A0AAD9Z936"/>
<name>A0AAD9Z936_9LECA</name>
<proteinExistence type="predicted"/>
<evidence type="ECO:0000313" key="2">
    <source>
        <dbReference type="EMBL" id="KAK3172042.1"/>
    </source>
</evidence>
<organism evidence="2 3">
    <name type="scientific">Lepraria neglecta</name>
    <dbReference type="NCBI Taxonomy" id="209136"/>
    <lineage>
        <taxon>Eukaryota</taxon>
        <taxon>Fungi</taxon>
        <taxon>Dikarya</taxon>
        <taxon>Ascomycota</taxon>
        <taxon>Pezizomycotina</taxon>
        <taxon>Lecanoromycetes</taxon>
        <taxon>OSLEUM clade</taxon>
        <taxon>Lecanoromycetidae</taxon>
        <taxon>Lecanorales</taxon>
        <taxon>Lecanorineae</taxon>
        <taxon>Stereocaulaceae</taxon>
        <taxon>Lepraria</taxon>
    </lineage>
</organism>
<dbReference type="Proteomes" id="UP001276659">
    <property type="component" value="Unassembled WGS sequence"/>
</dbReference>
<protein>
    <submittedName>
        <fullName evidence="2">Uncharacterized protein</fullName>
    </submittedName>
</protein>